<dbReference type="PROSITE" id="PS51257">
    <property type="entry name" value="PROKAR_LIPOPROTEIN"/>
    <property type="match status" value="1"/>
</dbReference>
<evidence type="ECO:0000313" key="1">
    <source>
        <dbReference type="EnsemblMetazoa" id="BGLB034272-PA"/>
    </source>
</evidence>
<sequence>MFVKKMAPARLEAVAGKLSLNLTHTIVYSCCPKIPSKHPPLKAVTDSSVQINSSRVYNASQQDATKTKDDVSNPEELVQKLLSDFISVMEDISRQQSANSVFDISCARYLVQQTTFTQLTEAVQCLQHCDLTLLRCNEEKLCFFINLTNLMLIHCHLFNVKARYEVICNIC</sequence>
<dbReference type="AlphaFoldDB" id="A0A2C9LS35"/>
<dbReference type="VEuPathDB" id="VectorBase:BGLAX_050618"/>
<accession>A0A2C9LS35</accession>
<gene>
    <name evidence="1" type="primary">106074768</name>
</gene>
<name>A0A2C9LS35_BIOGL</name>
<evidence type="ECO:0000313" key="2">
    <source>
        <dbReference type="Proteomes" id="UP000076420"/>
    </source>
</evidence>
<dbReference type="STRING" id="6526.A0A2C9LS35"/>
<proteinExistence type="predicted"/>
<dbReference type="Proteomes" id="UP000076420">
    <property type="component" value="Unassembled WGS sequence"/>
</dbReference>
<dbReference type="EnsemblMetazoa" id="BGLB034272-RA">
    <property type="protein sequence ID" value="BGLB034272-PA"/>
    <property type="gene ID" value="BGLB034272"/>
</dbReference>
<dbReference type="VEuPathDB" id="VectorBase:BGLB034272"/>
<reference evidence="1" key="1">
    <citation type="submission" date="2020-05" db="UniProtKB">
        <authorList>
            <consortium name="EnsemblMetazoa"/>
        </authorList>
    </citation>
    <scope>IDENTIFICATION</scope>
    <source>
        <strain evidence="1">BB02</strain>
    </source>
</reference>
<dbReference type="KEGG" id="bgt:106074768"/>
<protein>
    <submittedName>
        <fullName evidence="1">Uncharacterized protein</fullName>
    </submittedName>
</protein>
<organism evidence="1 2">
    <name type="scientific">Biomphalaria glabrata</name>
    <name type="common">Bloodfluke planorb</name>
    <name type="synonym">Freshwater snail</name>
    <dbReference type="NCBI Taxonomy" id="6526"/>
    <lineage>
        <taxon>Eukaryota</taxon>
        <taxon>Metazoa</taxon>
        <taxon>Spiralia</taxon>
        <taxon>Lophotrochozoa</taxon>
        <taxon>Mollusca</taxon>
        <taxon>Gastropoda</taxon>
        <taxon>Heterobranchia</taxon>
        <taxon>Euthyneura</taxon>
        <taxon>Panpulmonata</taxon>
        <taxon>Hygrophila</taxon>
        <taxon>Lymnaeoidea</taxon>
        <taxon>Planorbidae</taxon>
        <taxon>Biomphalaria</taxon>
    </lineage>
</organism>